<dbReference type="RefSeq" id="XP_033459701.1">
    <property type="nucleotide sequence ID" value="XM_033599672.1"/>
</dbReference>
<feature type="domain" description="Mei2-like C-terminal RNA recognition motif" evidence="2">
    <location>
        <begin position="155"/>
        <end position="252"/>
    </location>
</feature>
<dbReference type="InterPro" id="IPR007201">
    <property type="entry name" value="Mei2-like_Rrm_C"/>
</dbReference>
<keyword evidence="3" id="KW-1185">Reference proteome</keyword>
<dbReference type="SUPFAM" id="SSF54928">
    <property type="entry name" value="RNA-binding domain, RBD"/>
    <property type="match status" value="1"/>
</dbReference>
<sequence>MLQDWVVSTKPLKDPVDNTSKRSSTSSTLSQYHIVTTPHRISSQGANTAFTSPSGRTAWQQNEDGTMVVVPAPRVVDKVYQTPAGGSGYGNGHYRHNSGSSPHTPAPFNSGNRGMGNRNDSWSSRPSRNVENDYPTNGEPQSVNVERIMSGVDVRTTIMLRNLPNQWGASHMKSILDTTSWGCYDFSYLRIDFQRNTNVGYAFVNFCQATDIVPFYQTYIGREWDSSTPGRKRAQISYATIQGFDCLIEKFRNSSIMDEYAEFRPKIWWTKFAAEAEGKPEKIGTEKDFPAPNNISKKQRSHDNAGSIGLYAPRSGQRGTDRHRRSLYDRGTSAQIREDAMLNQMSPMGNNYTYQPGPGPIGPPPAFGQYYNAPPNYMGNAFFPVNDGNQGRFINQDPFKAAYHPQMPMYSGVPNYTPLQYNNNNVSIMGTNNPASGLRTISRGRLAGRPRNVTTAPNVFDGTAPAIEPAYGVNFNPVMYGEQGGPSSHSAPRSMHQHSQGPSTQHYQQHHASAFMPARGNVQHHGLPTSHQAGLILGPNEYVNSYGQIEMAGSSSGHFHQNGASLSPTQAIGYPQQNEYINGHGQVDMAESSSQAQMQARHST</sequence>
<reference evidence="4" key="1">
    <citation type="submission" date="2020-01" db="EMBL/GenBank/DDBJ databases">
        <authorList>
            <consortium name="DOE Joint Genome Institute"/>
            <person name="Haridas S."/>
            <person name="Albert R."/>
            <person name="Binder M."/>
            <person name="Bloem J."/>
            <person name="Labutti K."/>
            <person name="Salamov A."/>
            <person name="Andreopoulos B."/>
            <person name="Baker S.E."/>
            <person name="Barry K."/>
            <person name="Bills G."/>
            <person name="Bluhm B.H."/>
            <person name="Cannon C."/>
            <person name="Castanera R."/>
            <person name="Culley D.E."/>
            <person name="Daum C."/>
            <person name="Ezra D."/>
            <person name="Gonzalez J.B."/>
            <person name="Henrissat B."/>
            <person name="Kuo A."/>
            <person name="Liang C."/>
            <person name="Lipzen A."/>
            <person name="Lutzoni F."/>
            <person name="Magnuson J."/>
            <person name="Mondo S."/>
            <person name="Nolan M."/>
            <person name="Ohm R."/>
            <person name="Pangilinan J."/>
            <person name="Park H.-J."/>
            <person name="Ramirez L."/>
            <person name="Alfaro M."/>
            <person name="Sun H."/>
            <person name="Tritt A."/>
            <person name="Yoshinaga Y."/>
            <person name="Zwiers L.-H."/>
            <person name="Turgeon B.G."/>
            <person name="Goodwin S.B."/>
            <person name="Spatafora J.W."/>
            <person name="Crous P.W."/>
            <person name="Grigoriev I.V."/>
        </authorList>
    </citation>
    <scope>NUCLEOTIDE SEQUENCE</scope>
    <source>
        <strain evidence="4">CBS 342.82</strain>
    </source>
</reference>
<dbReference type="Proteomes" id="UP000504637">
    <property type="component" value="Unplaced"/>
</dbReference>
<reference evidence="4" key="3">
    <citation type="submission" date="2025-08" db="UniProtKB">
        <authorList>
            <consortium name="RefSeq"/>
        </authorList>
    </citation>
    <scope>IDENTIFICATION</scope>
    <source>
        <strain evidence="4">CBS 342.82</strain>
    </source>
</reference>
<feature type="compositionally biased region" description="Polar residues" evidence="1">
    <location>
        <begin position="485"/>
        <end position="510"/>
    </location>
</feature>
<reference evidence="4" key="2">
    <citation type="submission" date="2020-04" db="EMBL/GenBank/DDBJ databases">
        <authorList>
            <consortium name="NCBI Genome Project"/>
        </authorList>
    </citation>
    <scope>NUCLEOTIDE SEQUENCE</scope>
    <source>
        <strain evidence="4">CBS 342.82</strain>
    </source>
</reference>
<evidence type="ECO:0000313" key="4">
    <source>
        <dbReference type="RefSeq" id="XP_033459701.1"/>
    </source>
</evidence>
<dbReference type="OrthoDB" id="417481at2759"/>
<gene>
    <name evidence="4" type="ORF">K489DRAFT_213653</name>
</gene>
<dbReference type="GO" id="GO:0003676">
    <property type="term" value="F:nucleic acid binding"/>
    <property type="evidence" value="ECO:0007669"/>
    <property type="project" value="InterPro"/>
</dbReference>
<name>A0A6J3M3R8_9PEZI</name>
<evidence type="ECO:0000313" key="3">
    <source>
        <dbReference type="Proteomes" id="UP000504637"/>
    </source>
</evidence>
<feature type="region of interest" description="Disordered" evidence="1">
    <location>
        <begin position="480"/>
        <end position="510"/>
    </location>
</feature>
<dbReference type="GeneID" id="54357471"/>
<feature type="region of interest" description="Disordered" evidence="1">
    <location>
        <begin position="283"/>
        <end position="326"/>
    </location>
</feature>
<feature type="compositionally biased region" description="Basic and acidic residues" evidence="1">
    <location>
        <begin position="11"/>
        <end position="20"/>
    </location>
</feature>
<feature type="compositionally biased region" description="Low complexity" evidence="1">
    <location>
        <begin position="21"/>
        <end position="30"/>
    </location>
</feature>
<evidence type="ECO:0000259" key="2">
    <source>
        <dbReference type="Pfam" id="PF04059"/>
    </source>
</evidence>
<protein>
    <recommendedName>
        <fullName evidence="2">Mei2-like C-terminal RNA recognition motif domain-containing protein</fullName>
    </recommendedName>
</protein>
<dbReference type="Pfam" id="PF04059">
    <property type="entry name" value="RRM_2"/>
    <property type="match status" value="1"/>
</dbReference>
<feature type="compositionally biased region" description="Polar residues" evidence="1">
    <location>
        <begin position="97"/>
        <end position="141"/>
    </location>
</feature>
<feature type="region of interest" description="Disordered" evidence="1">
    <location>
        <begin position="84"/>
        <end position="141"/>
    </location>
</feature>
<organism evidence="4">
    <name type="scientific">Dissoconium aciculare CBS 342.82</name>
    <dbReference type="NCBI Taxonomy" id="1314786"/>
    <lineage>
        <taxon>Eukaryota</taxon>
        <taxon>Fungi</taxon>
        <taxon>Dikarya</taxon>
        <taxon>Ascomycota</taxon>
        <taxon>Pezizomycotina</taxon>
        <taxon>Dothideomycetes</taxon>
        <taxon>Dothideomycetidae</taxon>
        <taxon>Mycosphaerellales</taxon>
        <taxon>Dissoconiaceae</taxon>
        <taxon>Dissoconium</taxon>
    </lineage>
</organism>
<dbReference type="AlphaFoldDB" id="A0A6J3M3R8"/>
<accession>A0A6J3M3R8</accession>
<feature type="region of interest" description="Disordered" evidence="1">
    <location>
        <begin position="1"/>
        <end position="31"/>
    </location>
</feature>
<evidence type="ECO:0000256" key="1">
    <source>
        <dbReference type="SAM" id="MobiDB-lite"/>
    </source>
</evidence>
<dbReference type="InterPro" id="IPR035979">
    <property type="entry name" value="RBD_domain_sf"/>
</dbReference>
<proteinExistence type="predicted"/>